<comment type="caution">
    <text evidence="15">The sequence shown here is derived from an EMBL/GenBank/DDBJ whole genome shotgun (WGS) entry which is preliminary data.</text>
</comment>
<dbReference type="InterPro" id="IPR050344">
    <property type="entry name" value="Peptidase_M1_aminopeptidases"/>
</dbReference>
<dbReference type="InterPro" id="IPR014782">
    <property type="entry name" value="Peptidase_M1_dom"/>
</dbReference>
<dbReference type="Gene3D" id="1.10.390.10">
    <property type="entry name" value="Neutral Protease Domain 2"/>
    <property type="match status" value="1"/>
</dbReference>
<gene>
    <name evidence="15" type="ORF">NQ317_001400</name>
</gene>
<accession>A0ABQ9J5G2</accession>
<dbReference type="InterPro" id="IPR001930">
    <property type="entry name" value="Peptidase_M1"/>
</dbReference>
<reference evidence="15" key="1">
    <citation type="journal article" date="2023" name="Insect Mol. Biol.">
        <title>Genome sequencing provides insights into the evolution of gene families encoding plant cell wall-degrading enzymes in longhorned beetles.</title>
        <authorList>
            <person name="Shin N.R."/>
            <person name="Okamura Y."/>
            <person name="Kirsch R."/>
            <person name="Pauchet Y."/>
        </authorList>
    </citation>
    <scope>NUCLEOTIDE SEQUENCE</scope>
    <source>
        <strain evidence="15">MMC_N1</strain>
    </source>
</reference>
<evidence type="ECO:0000256" key="10">
    <source>
        <dbReference type="RuleBase" id="RU364040"/>
    </source>
</evidence>
<dbReference type="InterPro" id="IPR024571">
    <property type="entry name" value="ERAP1-like_C_dom"/>
</dbReference>
<keyword evidence="4 10" id="KW-0645">Protease</keyword>
<dbReference type="InterPro" id="IPR034016">
    <property type="entry name" value="M1_APN-typ"/>
</dbReference>
<comment type="subcellular location">
    <subcellularLocation>
        <location evidence="1">Cell membrane</location>
        <topology evidence="1">Lipid-anchor</topology>
        <topology evidence="1">GPI-anchor</topology>
    </subcellularLocation>
</comment>
<evidence type="ECO:0000256" key="5">
    <source>
        <dbReference type="ARBA" id="ARBA00022723"/>
    </source>
</evidence>
<keyword evidence="3" id="KW-0325">Glycoprotein</keyword>
<evidence type="ECO:0000256" key="9">
    <source>
        <dbReference type="ARBA" id="ARBA00023288"/>
    </source>
</evidence>
<dbReference type="PRINTS" id="PR00756">
    <property type="entry name" value="ALADIPTASE"/>
</dbReference>
<evidence type="ECO:0000256" key="2">
    <source>
        <dbReference type="ARBA" id="ARBA00010136"/>
    </source>
</evidence>
<dbReference type="InterPro" id="IPR045357">
    <property type="entry name" value="Aminopeptidase_N-like_N"/>
</dbReference>
<protein>
    <recommendedName>
        <fullName evidence="10">Aminopeptidase</fullName>
        <ecNumber evidence="10">3.4.11.-</ecNumber>
    </recommendedName>
</protein>
<keyword evidence="10" id="KW-0472">Membrane</keyword>
<feature type="domain" description="ERAP1-like C-terminal" evidence="13">
    <location>
        <begin position="561"/>
        <end position="884"/>
    </location>
</feature>
<dbReference type="Gene3D" id="2.60.40.1910">
    <property type="match status" value="1"/>
</dbReference>
<evidence type="ECO:0000256" key="4">
    <source>
        <dbReference type="ARBA" id="ARBA00022670"/>
    </source>
</evidence>
<keyword evidence="5 10" id="KW-0479">Metal-binding</keyword>
<evidence type="ECO:0000256" key="11">
    <source>
        <dbReference type="SAM" id="SignalP"/>
    </source>
</evidence>
<comment type="similarity">
    <text evidence="2 10">Belongs to the peptidase M1 family.</text>
</comment>
<feature type="domain" description="Aminopeptidase N-like N-terminal" evidence="14">
    <location>
        <begin position="37"/>
        <end position="224"/>
    </location>
</feature>
<dbReference type="PANTHER" id="PTHR11533:SF301">
    <property type="entry name" value="AMINOPEPTIDASE"/>
    <property type="match status" value="1"/>
</dbReference>
<dbReference type="InterPro" id="IPR042097">
    <property type="entry name" value="Aminopeptidase_N-like_N_sf"/>
</dbReference>
<evidence type="ECO:0000256" key="6">
    <source>
        <dbReference type="ARBA" id="ARBA00022801"/>
    </source>
</evidence>
<feature type="domain" description="Peptidase M1 membrane alanine aminopeptidase" evidence="12">
    <location>
        <begin position="263"/>
        <end position="485"/>
    </location>
</feature>
<keyword evidence="8 10" id="KW-0482">Metalloprotease</keyword>
<dbReference type="Gene3D" id="2.60.40.1730">
    <property type="entry name" value="tricorn interacting facor f3 domain"/>
    <property type="match status" value="1"/>
</dbReference>
<keyword evidence="10" id="KW-0031">Aminopeptidase</keyword>
<sequence length="930" mass="104612">MGPIYFFAFVVAVASADQLKAAAKEDYRLPQIYDISNYELDLLVPTDTFTSKSDLYNGTVKIQLAFTNATDVLYLHAHPSYITLQTVTFNNLKLAKEDYGIDNVTNILKIQLTNPITVNNKYYLIIQFEGRLSTTDMYGFYKSSYVDAKGKTKYLATTQFEPTHARRAFPCFDEPGFKAPFTVSITYPSELNVLFNTQVKYSTNTSKELTSVTFDPTPKMSAYLLAFVVSEFTCSTGDKVGSTIYEVCSRNETASLRDLAVTVGPKMLAALNNLTAIDYGKYMKKLDLAAIPDFSAGAMENWGLNTYREIYLLWDNKESSNKYKQAIATVIAHETTHQWFGDLVTCAWWSETFLNEGFAEYFEYFIAHEVFPEWELDKQFVLEVMHTVLDSDELENTQAIQSDCYTPTEIGNKFGDISYNKGASILRMVSHILGQTNFIAGLRTYLTTNAYAATKPEQLWAALSEHVDNSISNLPADLPTIMNNWITKSGFPLISVTLSGNNLIIKQKRLSLSGNDTTTWYVPITYTISSDSKKFEDTTPRAWLTPDKEYLNITPKENTSWIILNNQESGYYRVTYDDVLWDCIKRALVSENFDGIIELNRAQIVDDLFSLGKADEISYQSVLDITGFLSNDTSYYPWYAAFEGFSFLLRRVGKTSKLGEAVSAYVLGQMNALYESVPFNKLNDSEQVYTLKQVLALTWACQLGHEGCVDEAVSLFADFRENGTKPNKNLRTVVYCNGLRYSSNSTDDWEFLWNVFTESENLATERSTIISALGCTTDTELLKSYLEKTLTDESGIRLQDAASVFSAVYSGNPEGIAVAYDFLTENYTQIAQRYQSMNSLSTLIKGISERFTTQGEVKKLQDFIANGDLPEEFKSSATQAVEIAQSNLKWTEKFEDELMDVFDVPKSAGAVAKSLVSVMLAVGVSLFLVR</sequence>
<evidence type="ECO:0000256" key="8">
    <source>
        <dbReference type="ARBA" id="ARBA00023049"/>
    </source>
</evidence>
<dbReference type="Pfam" id="PF17900">
    <property type="entry name" value="Peptidase_M1_N"/>
    <property type="match status" value="1"/>
</dbReference>
<evidence type="ECO:0000256" key="1">
    <source>
        <dbReference type="ARBA" id="ARBA00004609"/>
    </source>
</evidence>
<name>A0ABQ9J5G2_9CUCU</name>
<evidence type="ECO:0000313" key="16">
    <source>
        <dbReference type="Proteomes" id="UP001162164"/>
    </source>
</evidence>
<dbReference type="SUPFAM" id="SSF63737">
    <property type="entry name" value="Leukotriene A4 hydrolase N-terminal domain"/>
    <property type="match status" value="1"/>
</dbReference>
<evidence type="ECO:0000259" key="13">
    <source>
        <dbReference type="Pfam" id="PF11838"/>
    </source>
</evidence>
<keyword evidence="6 10" id="KW-0378">Hydrolase</keyword>
<keyword evidence="10" id="KW-1133">Transmembrane helix</keyword>
<dbReference type="CDD" id="cd09601">
    <property type="entry name" value="M1_APN-Q_like"/>
    <property type="match status" value="1"/>
</dbReference>
<dbReference type="Gene3D" id="1.25.50.20">
    <property type="match status" value="1"/>
</dbReference>
<keyword evidence="9" id="KW-0449">Lipoprotein</keyword>
<dbReference type="Proteomes" id="UP001162164">
    <property type="component" value="Unassembled WGS sequence"/>
</dbReference>
<dbReference type="PANTHER" id="PTHR11533">
    <property type="entry name" value="PROTEASE M1 ZINC METALLOPROTEASE"/>
    <property type="match status" value="1"/>
</dbReference>
<proteinExistence type="inferred from homology"/>
<comment type="cofactor">
    <cofactor evidence="10">
        <name>Zn(2+)</name>
        <dbReference type="ChEBI" id="CHEBI:29105"/>
    </cofactor>
    <text evidence="10">Binds 1 zinc ion per subunit.</text>
</comment>
<feature type="chain" id="PRO_5045161710" description="Aminopeptidase" evidence="11">
    <location>
        <begin position="17"/>
        <end position="930"/>
    </location>
</feature>
<dbReference type="InterPro" id="IPR027268">
    <property type="entry name" value="Peptidase_M4/M1_CTD_sf"/>
</dbReference>
<feature type="transmembrane region" description="Helical" evidence="10">
    <location>
        <begin position="910"/>
        <end position="929"/>
    </location>
</feature>
<evidence type="ECO:0000259" key="14">
    <source>
        <dbReference type="Pfam" id="PF17900"/>
    </source>
</evidence>
<dbReference type="Pfam" id="PF11838">
    <property type="entry name" value="ERAP1_C"/>
    <property type="match status" value="1"/>
</dbReference>
<dbReference type="EC" id="3.4.11.-" evidence="10"/>
<keyword evidence="16" id="KW-1185">Reference proteome</keyword>
<dbReference type="SUPFAM" id="SSF55486">
    <property type="entry name" value="Metalloproteases ('zincins'), catalytic domain"/>
    <property type="match status" value="1"/>
</dbReference>
<evidence type="ECO:0000256" key="3">
    <source>
        <dbReference type="ARBA" id="ARBA00022622"/>
    </source>
</evidence>
<evidence type="ECO:0000313" key="15">
    <source>
        <dbReference type="EMBL" id="KAJ8973356.1"/>
    </source>
</evidence>
<keyword evidence="7 10" id="KW-0862">Zinc</keyword>
<keyword evidence="10" id="KW-0812">Transmembrane</keyword>
<evidence type="ECO:0000256" key="7">
    <source>
        <dbReference type="ARBA" id="ARBA00022833"/>
    </source>
</evidence>
<dbReference type="EMBL" id="JAPWTJ010001187">
    <property type="protein sequence ID" value="KAJ8973356.1"/>
    <property type="molecule type" value="Genomic_DNA"/>
</dbReference>
<organism evidence="15 16">
    <name type="scientific">Molorchus minor</name>
    <dbReference type="NCBI Taxonomy" id="1323400"/>
    <lineage>
        <taxon>Eukaryota</taxon>
        <taxon>Metazoa</taxon>
        <taxon>Ecdysozoa</taxon>
        <taxon>Arthropoda</taxon>
        <taxon>Hexapoda</taxon>
        <taxon>Insecta</taxon>
        <taxon>Pterygota</taxon>
        <taxon>Neoptera</taxon>
        <taxon>Endopterygota</taxon>
        <taxon>Coleoptera</taxon>
        <taxon>Polyphaga</taxon>
        <taxon>Cucujiformia</taxon>
        <taxon>Chrysomeloidea</taxon>
        <taxon>Cerambycidae</taxon>
        <taxon>Lamiinae</taxon>
        <taxon>Monochamini</taxon>
        <taxon>Molorchus</taxon>
    </lineage>
</organism>
<keyword evidence="11" id="KW-0732">Signal</keyword>
<evidence type="ECO:0000259" key="12">
    <source>
        <dbReference type="Pfam" id="PF01433"/>
    </source>
</evidence>
<keyword evidence="3" id="KW-0336">GPI-anchor</keyword>
<dbReference type="Pfam" id="PF01433">
    <property type="entry name" value="Peptidase_M1"/>
    <property type="match status" value="1"/>
</dbReference>
<feature type="signal peptide" evidence="11">
    <location>
        <begin position="1"/>
        <end position="16"/>
    </location>
</feature>